<accession>A0A089IQG8</accession>
<dbReference type="KEGG" id="pdu:PDUR_04265"/>
<dbReference type="OrthoDB" id="2644529at2"/>
<sequence>MRKGRSDYLSKHTEKKVYLSRYTFQVLVIDPQVLIAEINLLFGAVAIIGAFATGGGSLYLLALADGVIGAGMVAVNIEKLIDLKNGNGNTNPSILGIDQAMLDDMGSPSRL</sequence>
<dbReference type="RefSeq" id="WP_042205214.1">
    <property type="nucleotide sequence ID" value="NZ_CP009288.1"/>
</dbReference>
<keyword evidence="1" id="KW-0472">Membrane</keyword>
<dbReference type="EMBL" id="CP009288">
    <property type="protein sequence ID" value="AIQ11294.1"/>
    <property type="molecule type" value="Genomic_DNA"/>
</dbReference>
<proteinExistence type="predicted"/>
<feature type="transmembrane region" description="Helical" evidence="1">
    <location>
        <begin position="33"/>
        <end position="52"/>
    </location>
</feature>
<organism evidence="2 3">
    <name type="scientific">Paenibacillus durus</name>
    <name type="common">Paenibacillus azotofixans</name>
    <dbReference type="NCBI Taxonomy" id="44251"/>
    <lineage>
        <taxon>Bacteria</taxon>
        <taxon>Bacillati</taxon>
        <taxon>Bacillota</taxon>
        <taxon>Bacilli</taxon>
        <taxon>Bacillales</taxon>
        <taxon>Paenibacillaceae</taxon>
        <taxon>Paenibacillus</taxon>
    </lineage>
</organism>
<evidence type="ECO:0000313" key="2">
    <source>
        <dbReference type="EMBL" id="AIQ11294.1"/>
    </source>
</evidence>
<keyword evidence="1" id="KW-1133">Transmembrane helix</keyword>
<dbReference type="STRING" id="44251.PDUR_04265"/>
<gene>
    <name evidence="2" type="ORF">PDUR_04265</name>
</gene>
<keyword evidence="3" id="KW-1185">Reference proteome</keyword>
<evidence type="ECO:0000256" key="1">
    <source>
        <dbReference type="SAM" id="Phobius"/>
    </source>
</evidence>
<dbReference type="AlphaFoldDB" id="A0A089IQG8"/>
<evidence type="ECO:0000313" key="3">
    <source>
        <dbReference type="Proteomes" id="UP000029409"/>
    </source>
</evidence>
<protein>
    <submittedName>
        <fullName evidence="2">Uncharacterized protein</fullName>
    </submittedName>
</protein>
<keyword evidence="1" id="KW-0812">Transmembrane</keyword>
<name>A0A089IQG8_PAEDU</name>
<reference evidence="2 3" key="1">
    <citation type="submission" date="2014-08" db="EMBL/GenBank/DDBJ databases">
        <title>Comparative genomics of the Paenibacillus odorifer group.</title>
        <authorList>
            <person name="den Bakker H.C."/>
            <person name="Tsai Y.-C."/>
            <person name="Martin N."/>
            <person name="Korlach J."/>
            <person name="Wiedmann M."/>
        </authorList>
    </citation>
    <scope>NUCLEOTIDE SEQUENCE [LARGE SCALE GENOMIC DNA]</scope>
    <source>
        <strain evidence="2 3">DSM 1735</strain>
    </source>
</reference>
<dbReference type="Proteomes" id="UP000029409">
    <property type="component" value="Chromosome"/>
</dbReference>